<dbReference type="Pfam" id="PF02875">
    <property type="entry name" value="Mur_ligase_C"/>
    <property type="match status" value="1"/>
</dbReference>
<keyword evidence="12" id="KW-0961">Cell wall biogenesis/degradation</keyword>
<evidence type="ECO:0000256" key="6">
    <source>
        <dbReference type="ARBA" id="ARBA00022618"/>
    </source>
</evidence>
<evidence type="ECO:0000256" key="10">
    <source>
        <dbReference type="ARBA" id="ARBA00022984"/>
    </source>
</evidence>
<dbReference type="Pfam" id="PF08245">
    <property type="entry name" value="Mur_ligase_M"/>
    <property type="match status" value="1"/>
</dbReference>
<dbReference type="NCBIfam" id="TIGR01082">
    <property type="entry name" value="murC"/>
    <property type="match status" value="1"/>
</dbReference>
<evidence type="ECO:0000256" key="14">
    <source>
        <dbReference type="NCBIfam" id="TIGR01082"/>
    </source>
</evidence>
<keyword evidence="7" id="KW-0547">Nucleotide-binding</keyword>
<proteinExistence type="predicted"/>
<dbReference type="InterPro" id="IPR004101">
    <property type="entry name" value="Mur_ligase_C"/>
</dbReference>
<dbReference type="InterPro" id="IPR036565">
    <property type="entry name" value="Mur-like_cat_sf"/>
</dbReference>
<comment type="pathway">
    <text evidence="2">Cell wall biogenesis; peptidoglycan biosynthesis.</text>
</comment>
<feature type="domain" description="Mur ligase central" evidence="17">
    <location>
        <begin position="115"/>
        <end position="300"/>
    </location>
</feature>
<dbReference type="InterPro" id="IPR036615">
    <property type="entry name" value="Mur_ligase_C_dom_sf"/>
</dbReference>
<evidence type="ECO:0000313" key="18">
    <source>
        <dbReference type="EMBL" id="OGY45375.1"/>
    </source>
</evidence>
<dbReference type="GO" id="GO:0008360">
    <property type="term" value="P:regulation of cell shape"/>
    <property type="evidence" value="ECO:0007669"/>
    <property type="project" value="UniProtKB-KW"/>
</dbReference>
<dbReference type="SUPFAM" id="SSF51984">
    <property type="entry name" value="MurCD N-terminal domain"/>
    <property type="match status" value="1"/>
</dbReference>
<organism evidence="18 19">
    <name type="scientific">Candidatus Buchananbacteria bacterium RIFCSPHIGHO2_01_FULL_44_11</name>
    <dbReference type="NCBI Taxonomy" id="1797535"/>
    <lineage>
        <taxon>Bacteria</taxon>
        <taxon>Candidatus Buchananiibacteriota</taxon>
    </lineage>
</organism>
<protein>
    <recommendedName>
        <fullName evidence="3 14">UDP-N-acetylmuramate--L-alanine ligase</fullName>
        <ecNumber evidence="3 14">6.3.2.8</ecNumber>
    </recommendedName>
</protein>
<evidence type="ECO:0000256" key="8">
    <source>
        <dbReference type="ARBA" id="ARBA00022840"/>
    </source>
</evidence>
<dbReference type="InterPro" id="IPR000713">
    <property type="entry name" value="Mur_ligase_N"/>
</dbReference>
<dbReference type="InterPro" id="IPR013221">
    <property type="entry name" value="Mur_ligase_cen"/>
</dbReference>
<dbReference type="UniPathway" id="UPA00219"/>
<evidence type="ECO:0000256" key="13">
    <source>
        <dbReference type="ARBA" id="ARBA00047833"/>
    </source>
</evidence>
<evidence type="ECO:0000256" key="1">
    <source>
        <dbReference type="ARBA" id="ARBA00004496"/>
    </source>
</evidence>
<keyword evidence="5 18" id="KW-0436">Ligase</keyword>
<evidence type="ECO:0000256" key="12">
    <source>
        <dbReference type="ARBA" id="ARBA00023316"/>
    </source>
</evidence>
<comment type="subcellular location">
    <subcellularLocation>
        <location evidence="1">Cytoplasm</location>
    </subcellularLocation>
</comment>
<accession>A0A1G1XZ64</accession>
<dbReference type="GO" id="GO:0051301">
    <property type="term" value="P:cell division"/>
    <property type="evidence" value="ECO:0007669"/>
    <property type="project" value="UniProtKB-KW"/>
</dbReference>
<dbReference type="Proteomes" id="UP000178240">
    <property type="component" value="Unassembled WGS sequence"/>
</dbReference>
<gene>
    <name evidence="18" type="ORF">A2744_04185</name>
</gene>
<evidence type="ECO:0000259" key="15">
    <source>
        <dbReference type="Pfam" id="PF01225"/>
    </source>
</evidence>
<keyword evidence="11" id="KW-0131">Cell cycle</keyword>
<dbReference type="GO" id="GO:0005524">
    <property type="term" value="F:ATP binding"/>
    <property type="evidence" value="ECO:0007669"/>
    <property type="project" value="UniProtKB-KW"/>
</dbReference>
<dbReference type="GO" id="GO:0009252">
    <property type="term" value="P:peptidoglycan biosynthetic process"/>
    <property type="evidence" value="ECO:0007669"/>
    <property type="project" value="UniProtKB-UniRule"/>
</dbReference>
<evidence type="ECO:0000256" key="5">
    <source>
        <dbReference type="ARBA" id="ARBA00022598"/>
    </source>
</evidence>
<dbReference type="GO" id="GO:0008763">
    <property type="term" value="F:UDP-N-acetylmuramate-L-alanine ligase activity"/>
    <property type="evidence" value="ECO:0007669"/>
    <property type="project" value="UniProtKB-UniRule"/>
</dbReference>
<feature type="domain" description="Mur ligase C-terminal" evidence="16">
    <location>
        <begin position="322"/>
        <end position="451"/>
    </location>
</feature>
<dbReference type="AlphaFoldDB" id="A0A1G1XZ64"/>
<dbReference type="GO" id="GO:0005737">
    <property type="term" value="C:cytoplasm"/>
    <property type="evidence" value="ECO:0007669"/>
    <property type="project" value="UniProtKB-SubCell"/>
</dbReference>
<evidence type="ECO:0000256" key="2">
    <source>
        <dbReference type="ARBA" id="ARBA00004752"/>
    </source>
</evidence>
<evidence type="ECO:0000256" key="4">
    <source>
        <dbReference type="ARBA" id="ARBA00022490"/>
    </source>
</evidence>
<sequence>MSVDLSKIKKIYFIGIKGVAMSGLAVICRQRGLAVAGSDVAEKFITDKILSRESILIFEDFNRQNLDWQPDLVVIGTSWGLDNPEVKAVFEKNIPHLTDSELRGILSSEKRTIAVTGVHGKTTTTALLAYIFRQAGLDPSYLVGTATIPSLGGNSAWGQGQHFIVEGDEYARSQTDTAPKFLDLEPVISIITSVEWEHVDIYKDLAAIEGAFAKLIKKTKELVVACGDWSSIRKIIAPDQPKVITYGLEKHNLWQAYDVRPEFSGMRFKVRKENVDIEEFFISLFGQHNVLNALAAIIVALKENIPLEKIRLTLKEFTGAERRFDVSEKSGVVFVDDYGHHPSEIKTTLEAVRHRYPEKIIYCVFQPHMASRTKALLDDFAQSFSSVDKVILADIFASAREIAEEITSQDLTTATKKFHNDVVYGGDLNQVIDYLRPLLRQGIVIVTMGAGDVYRVRDKLTQD</sequence>
<keyword evidence="4" id="KW-0963">Cytoplasm</keyword>
<keyword evidence="8" id="KW-0067">ATP-binding</keyword>
<comment type="catalytic activity">
    <reaction evidence="13">
        <text>UDP-N-acetyl-alpha-D-muramate + L-alanine + ATP = UDP-N-acetyl-alpha-D-muramoyl-L-alanine + ADP + phosphate + H(+)</text>
        <dbReference type="Rhea" id="RHEA:23372"/>
        <dbReference type="ChEBI" id="CHEBI:15378"/>
        <dbReference type="ChEBI" id="CHEBI:30616"/>
        <dbReference type="ChEBI" id="CHEBI:43474"/>
        <dbReference type="ChEBI" id="CHEBI:57972"/>
        <dbReference type="ChEBI" id="CHEBI:70757"/>
        <dbReference type="ChEBI" id="CHEBI:83898"/>
        <dbReference type="ChEBI" id="CHEBI:456216"/>
        <dbReference type="EC" id="6.3.2.8"/>
    </reaction>
</comment>
<dbReference type="InterPro" id="IPR050061">
    <property type="entry name" value="MurCDEF_pg_biosynth"/>
</dbReference>
<dbReference type="SUPFAM" id="SSF53244">
    <property type="entry name" value="MurD-like peptide ligases, peptide-binding domain"/>
    <property type="match status" value="1"/>
</dbReference>
<keyword evidence="10" id="KW-0573">Peptidoglycan synthesis</keyword>
<name>A0A1G1XZ64_9BACT</name>
<evidence type="ECO:0000259" key="17">
    <source>
        <dbReference type="Pfam" id="PF08245"/>
    </source>
</evidence>
<feature type="domain" description="Mur ligase N-terminal catalytic" evidence="15">
    <location>
        <begin position="10"/>
        <end position="109"/>
    </location>
</feature>
<evidence type="ECO:0000256" key="7">
    <source>
        <dbReference type="ARBA" id="ARBA00022741"/>
    </source>
</evidence>
<dbReference type="Pfam" id="PF01225">
    <property type="entry name" value="Mur_ligase"/>
    <property type="match status" value="1"/>
</dbReference>
<evidence type="ECO:0000259" key="16">
    <source>
        <dbReference type="Pfam" id="PF02875"/>
    </source>
</evidence>
<keyword evidence="6" id="KW-0132">Cell division</keyword>
<evidence type="ECO:0000256" key="9">
    <source>
        <dbReference type="ARBA" id="ARBA00022960"/>
    </source>
</evidence>
<dbReference type="EC" id="6.3.2.8" evidence="3 14"/>
<dbReference type="EMBL" id="MHIE01000021">
    <property type="protein sequence ID" value="OGY45375.1"/>
    <property type="molecule type" value="Genomic_DNA"/>
</dbReference>
<dbReference type="Gene3D" id="3.40.50.720">
    <property type="entry name" value="NAD(P)-binding Rossmann-like Domain"/>
    <property type="match status" value="1"/>
</dbReference>
<evidence type="ECO:0000313" key="19">
    <source>
        <dbReference type="Proteomes" id="UP000178240"/>
    </source>
</evidence>
<dbReference type="STRING" id="1797535.A2744_04185"/>
<comment type="caution">
    <text evidence="18">The sequence shown here is derived from an EMBL/GenBank/DDBJ whole genome shotgun (WGS) entry which is preliminary data.</text>
</comment>
<dbReference type="PANTHER" id="PTHR43445:SF3">
    <property type="entry name" value="UDP-N-ACETYLMURAMATE--L-ALANINE LIGASE"/>
    <property type="match status" value="1"/>
</dbReference>
<dbReference type="Gene3D" id="3.40.1190.10">
    <property type="entry name" value="Mur-like, catalytic domain"/>
    <property type="match status" value="1"/>
</dbReference>
<reference evidence="18 19" key="1">
    <citation type="journal article" date="2016" name="Nat. Commun.">
        <title>Thousands of microbial genomes shed light on interconnected biogeochemical processes in an aquifer system.</title>
        <authorList>
            <person name="Anantharaman K."/>
            <person name="Brown C.T."/>
            <person name="Hug L.A."/>
            <person name="Sharon I."/>
            <person name="Castelle C.J."/>
            <person name="Probst A.J."/>
            <person name="Thomas B.C."/>
            <person name="Singh A."/>
            <person name="Wilkins M.J."/>
            <person name="Karaoz U."/>
            <person name="Brodie E.L."/>
            <person name="Williams K.H."/>
            <person name="Hubbard S.S."/>
            <person name="Banfield J.F."/>
        </authorList>
    </citation>
    <scope>NUCLEOTIDE SEQUENCE [LARGE SCALE GENOMIC DNA]</scope>
</reference>
<dbReference type="PANTHER" id="PTHR43445">
    <property type="entry name" value="UDP-N-ACETYLMURAMATE--L-ALANINE LIGASE-RELATED"/>
    <property type="match status" value="1"/>
</dbReference>
<dbReference type="GO" id="GO:0071555">
    <property type="term" value="P:cell wall organization"/>
    <property type="evidence" value="ECO:0007669"/>
    <property type="project" value="UniProtKB-KW"/>
</dbReference>
<evidence type="ECO:0000256" key="3">
    <source>
        <dbReference type="ARBA" id="ARBA00012211"/>
    </source>
</evidence>
<keyword evidence="9" id="KW-0133">Cell shape</keyword>
<dbReference type="InterPro" id="IPR005758">
    <property type="entry name" value="UDP-N-AcMur_Ala_ligase_MurC"/>
</dbReference>
<dbReference type="SUPFAM" id="SSF53623">
    <property type="entry name" value="MurD-like peptide ligases, catalytic domain"/>
    <property type="match status" value="1"/>
</dbReference>
<dbReference type="Gene3D" id="3.90.190.20">
    <property type="entry name" value="Mur ligase, C-terminal domain"/>
    <property type="match status" value="1"/>
</dbReference>
<evidence type="ECO:0000256" key="11">
    <source>
        <dbReference type="ARBA" id="ARBA00023306"/>
    </source>
</evidence>